<accession>A0AAV9U6M3</accession>
<gene>
    <name evidence="2" type="ORF">TWF696_002042</name>
</gene>
<feature type="region of interest" description="Disordered" evidence="1">
    <location>
        <begin position="231"/>
        <end position="263"/>
    </location>
</feature>
<dbReference type="EMBL" id="JAVHNQ010000011">
    <property type="protein sequence ID" value="KAK6336492.1"/>
    <property type="molecule type" value="Genomic_DNA"/>
</dbReference>
<feature type="compositionally biased region" description="Low complexity" evidence="1">
    <location>
        <begin position="99"/>
        <end position="115"/>
    </location>
</feature>
<dbReference type="Proteomes" id="UP001375240">
    <property type="component" value="Unassembled WGS sequence"/>
</dbReference>
<feature type="region of interest" description="Disordered" evidence="1">
    <location>
        <begin position="29"/>
        <end position="127"/>
    </location>
</feature>
<keyword evidence="3" id="KW-1185">Reference proteome</keyword>
<name>A0AAV9U6M3_9PEZI</name>
<evidence type="ECO:0000256" key="1">
    <source>
        <dbReference type="SAM" id="MobiDB-lite"/>
    </source>
</evidence>
<feature type="compositionally biased region" description="Polar residues" evidence="1">
    <location>
        <begin position="44"/>
        <end position="55"/>
    </location>
</feature>
<reference evidence="2 3" key="1">
    <citation type="submission" date="2019-10" db="EMBL/GenBank/DDBJ databases">
        <authorList>
            <person name="Palmer J.M."/>
        </authorList>
    </citation>
    <scope>NUCLEOTIDE SEQUENCE [LARGE SCALE GENOMIC DNA]</scope>
    <source>
        <strain evidence="2 3">TWF696</strain>
    </source>
</reference>
<dbReference type="AlphaFoldDB" id="A0AAV9U6M3"/>
<proteinExistence type="predicted"/>
<comment type="caution">
    <text evidence="2">The sequence shown here is derived from an EMBL/GenBank/DDBJ whole genome shotgun (WGS) entry which is preliminary data.</text>
</comment>
<organism evidence="2 3">
    <name type="scientific">Orbilia brochopaga</name>
    <dbReference type="NCBI Taxonomy" id="3140254"/>
    <lineage>
        <taxon>Eukaryota</taxon>
        <taxon>Fungi</taxon>
        <taxon>Dikarya</taxon>
        <taxon>Ascomycota</taxon>
        <taxon>Pezizomycotina</taxon>
        <taxon>Orbiliomycetes</taxon>
        <taxon>Orbiliales</taxon>
        <taxon>Orbiliaceae</taxon>
        <taxon>Orbilia</taxon>
    </lineage>
</organism>
<protein>
    <submittedName>
        <fullName evidence="2">Uncharacterized protein</fullName>
    </submittedName>
</protein>
<sequence>MSNVADTAAVKPAEEFVVFKDEVLAASEEDKTGAPAAQGPETGTAASVLSVDTSAPPQPDPDHPQQTTINRTDSFPKTLPLPASSILSPTSAAHKKELLQPLSEQEQQQQTDQQLPTGAEDVVSPPETTSDMLVQTYTTPLPAQEDAGTATPLAELAGTPFDQQVAIRRRNDSIVGEEIAESVSKLNVEEEEAEKTPVVAKEAKLELPPREVFTPETLEARKRDPAVVSALPQTPSAEDFEVAKTHEGSNFNPEYPVETKVAS</sequence>
<evidence type="ECO:0000313" key="2">
    <source>
        <dbReference type="EMBL" id="KAK6336492.1"/>
    </source>
</evidence>
<evidence type="ECO:0000313" key="3">
    <source>
        <dbReference type="Proteomes" id="UP001375240"/>
    </source>
</evidence>